<feature type="signal peptide" evidence="1">
    <location>
        <begin position="1"/>
        <end position="29"/>
    </location>
</feature>
<gene>
    <name evidence="2" type="ORF">RM609_25235</name>
</gene>
<sequence length="77" mass="7614">MRRRLVSLALLGSALTMGLGLAGAGTASAATPAAPAAVSGIPTVSPKECVAGGGQIVFRYIYLACVGGKYDGYRIGA</sequence>
<evidence type="ECO:0000313" key="2">
    <source>
        <dbReference type="EMBL" id="MDT0452365.1"/>
    </source>
</evidence>
<feature type="chain" id="PRO_5046787516" description="Secreted protein" evidence="1">
    <location>
        <begin position="30"/>
        <end position="77"/>
    </location>
</feature>
<dbReference type="Proteomes" id="UP001180531">
    <property type="component" value="Unassembled WGS sequence"/>
</dbReference>
<evidence type="ECO:0000256" key="1">
    <source>
        <dbReference type="SAM" id="SignalP"/>
    </source>
</evidence>
<name>A0ABU2SU31_9ACTN</name>
<reference evidence="2" key="1">
    <citation type="submission" date="2024-05" db="EMBL/GenBank/DDBJ databases">
        <title>30 novel species of actinomycetes from the DSMZ collection.</title>
        <authorList>
            <person name="Nouioui I."/>
        </authorList>
    </citation>
    <scope>NUCLEOTIDE SEQUENCE</scope>
    <source>
        <strain evidence="2">DSM 40473</strain>
    </source>
</reference>
<proteinExistence type="predicted"/>
<evidence type="ECO:0000313" key="3">
    <source>
        <dbReference type="Proteomes" id="UP001180531"/>
    </source>
</evidence>
<keyword evidence="3" id="KW-1185">Reference proteome</keyword>
<accession>A0ABU2SU31</accession>
<comment type="caution">
    <text evidence="2">The sequence shown here is derived from an EMBL/GenBank/DDBJ whole genome shotgun (WGS) entry which is preliminary data.</text>
</comment>
<keyword evidence="1" id="KW-0732">Signal</keyword>
<protein>
    <recommendedName>
        <fullName evidence="4">Secreted protein</fullName>
    </recommendedName>
</protein>
<dbReference type="RefSeq" id="WP_311613843.1">
    <property type="nucleotide sequence ID" value="NZ_JAVRFI010000019.1"/>
</dbReference>
<dbReference type="EMBL" id="JAVRFI010000019">
    <property type="protein sequence ID" value="MDT0452365.1"/>
    <property type="molecule type" value="Genomic_DNA"/>
</dbReference>
<evidence type="ECO:0008006" key="4">
    <source>
        <dbReference type="Google" id="ProtNLM"/>
    </source>
</evidence>
<organism evidence="2 3">
    <name type="scientific">Streptomyces hesseae</name>
    <dbReference type="NCBI Taxonomy" id="3075519"/>
    <lineage>
        <taxon>Bacteria</taxon>
        <taxon>Bacillati</taxon>
        <taxon>Actinomycetota</taxon>
        <taxon>Actinomycetes</taxon>
        <taxon>Kitasatosporales</taxon>
        <taxon>Streptomycetaceae</taxon>
        <taxon>Streptomyces</taxon>
    </lineage>
</organism>